<dbReference type="InterPro" id="IPR011060">
    <property type="entry name" value="RibuloseP-bd_barrel"/>
</dbReference>
<dbReference type="AlphaFoldDB" id="R1CG56"/>
<dbReference type="GO" id="GO:0004590">
    <property type="term" value="F:orotidine-5'-phosphate decarboxylase activity"/>
    <property type="evidence" value="ECO:0007669"/>
    <property type="project" value="UniProtKB-UniRule"/>
</dbReference>
<dbReference type="EC" id="4.1.1.23" evidence="7"/>
<dbReference type="Gene3D" id="3.20.20.70">
    <property type="entry name" value="Aldolase class I"/>
    <property type="match status" value="1"/>
</dbReference>
<dbReference type="Pfam" id="PF00215">
    <property type="entry name" value="OMPdecase"/>
    <property type="match status" value="1"/>
</dbReference>
<dbReference type="Proteomes" id="UP000013378">
    <property type="component" value="Unassembled WGS sequence"/>
</dbReference>
<dbReference type="CDD" id="cd04725">
    <property type="entry name" value="OMP_decarboxylase_like"/>
    <property type="match status" value="1"/>
</dbReference>
<dbReference type="OrthoDB" id="9808470at2"/>
<evidence type="ECO:0000256" key="3">
    <source>
        <dbReference type="ARBA" id="ARBA00022793"/>
    </source>
</evidence>
<comment type="similarity">
    <text evidence="2 7">Belongs to the OMP decarboxylase family. Type 2 subfamily.</text>
</comment>
<evidence type="ECO:0000256" key="2">
    <source>
        <dbReference type="ARBA" id="ARBA00008847"/>
    </source>
</evidence>
<evidence type="ECO:0000259" key="8">
    <source>
        <dbReference type="SMART" id="SM00934"/>
    </source>
</evidence>
<evidence type="ECO:0000313" key="9">
    <source>
        <dbReference type="EMBL" id="EOD01300.1"/>
    </source>
</evidence>
<dbReference type="InterPro" id="IPR018089">
    <property type="entry name" value="OMPdecase_AS"/>
</dbReference>
<dbReference type="InterPro" id="IPR013785">
    <property type="entry name" value="Aldolase_TIM"/>
</dbReference>
<evidence type="ECO:0000256" key="7">
    <source>
        <dbReference type="HAMAP-Rule" id="MF_01215"/>
    </source>
</evidence>
<protein>
    <recommendedName>
        <fullName evidence="7">Orotidine 5'-phosphate decarboxylase</fullName>
        <ecNumber evidence="7">4.1.1.23</ecNumber>
    </recommendedName>
    <alternativeName>
        <fullName evidence="7">OMP decarboxylase</fullName>
        <shortName evidence="7">OMPDCase</shortName>
        <shortName evidence="7">OMPdecase</shortName>
    </alternativeName>
</protein>
<feature type="domain" description="Orotidine 5'-phosphate decarboxylase" evidence="8">
    <location>
        <begin position="16"/>
        <end position="275"/>
    </location>
</feature>
<keyword evidence="5 7" id="KW-0456">Lyase</keyword>
<dbReference type="PATRIC" id="fig|1304284.3.peg.643"/>
<feature type="active site" description="Proton donor" evidence="7">
    <location>
        <position position="106"/>
    </location>
</feature>
<organism evidence="9 10">
    <name type="scientific">Caldisalinibacter kiritimatiensis</name>
    <dbReference type="NCBI Taxonomy" id="1304284"/>
    <lineage>
        <taxon>Bacteria</taxon>
        <taxon>Bacillati</taxon>
        <taxon>Bacillota</taxon>
        <taxon>Tissierellia</taxon>
        <taxon>Tissierellales</taxon>
        <taxon>Thermohalobacteraceae</taxon>
        <taxon>Caldisalinibacter</taxon>
    </lineage>
</organism>
<dbReference type="SUPFAM" id="SSF51366">
    <property type="entry name" value="Ribulose-phoshate binding barrel"/>
    <property type="match status" value="1"/>
</dbReference>
<dbReference type="GO" id="GO:0006207">
    <property type="term" value="P:'de novo' pyrimidine nucleobase biosynthetic process"/>
    <property type="evidence" value="ECO:0007669"/>
    <property type="project" value="InterPro"/>
</dbReference>
<dbReference type="PANTHER" id="PTHR43375">
    <property type="entry name" value="OROTIDINE 5'-PHOSPHATE DECARBOXYLASE"/>
    <property type="match status" value="1"/>
</dbReference>
<dbReference type="RefSeq" id="WP_006308894.1">
    <property type="nucleotide sequence ID" value="NZ_ARZA01000066.1"/>
</dbReference>
<accession>R1CG56</accession>
<comment type="pathway">
    <text evidence="1 7">Pyrimidine metabolism; UMP biosynthesis via de novo pathway; UMP from orotate: step 2/2.</text>
</comment>
<sequence length="307" mass="34663">MFIDQLIKKIKEKKNPSVVGLDPRIEFVPQFIKDKYTEMYKTENKSAAYAMLEYNKFIIDAIKDIVPCVKPQIAFYEAYGIEGLEVFKETVKYAKENGLLVLADVKRGDIGSTAKAYAQAYLGGCFIEVDSITVNPYLGEDSITPFTEYCDLNKGIFILAKTSNKSSEDLQDLISEDKRIYEIVAEHIKKWGEKYIGDNGYSSVGAVIGATYPEVMKRLREVMKNAYFLVPGYGAQGGTALDVVHSFNEDGLGAIINSSRGIIAAHLKDKYKDKYKDEEFYLAIRQAAIEMRDDINNALEKNNKLYY</sequence>
<reference evidence="9 10" key="1">
    <citation type="journal article" date="2015" name="Geomicrobiol. J.">
        <title>Caldisalinibacter kiritimatiensis gen. nov., sp. nov., a moderately thermohalophilic thiosulfate-reducing bacterium from a hypersaline microbial mat.</title>
        <authorList>
            <person name="Ben Hania W."/>
            <person name="Joseph M."/>
            <person name="Fiebig A."/>
            <person name="Bunk B."/>
            <person name="Klenk H.-P."/>
            <person name="Fardeau M.-L."/>
            <person name="Spring S."/>
        </authorList>
    </citation>
    <scope>NUCLEOTIDE SEQUENCE [LARGE SCALE GENOMIC DNA]</scope>
    <source>
        <strain evidence="9 10">L21-TH-D2</strain>
    </source>
</reference>
<dbReference type="SMART" id="SM00934">
    <property type="entry name" value="OMPdecase"/>
    <property type="match status" value="1"/>
</dbReference>
<keyword evidence="10" id="KW-1185">Reference proteome</keyword>
<evidence type="ECO:0000256" key="4">
    <source>
        <dbReference type="ARBA" id="ARBA00022975"/>
    </source>
</evidence>
<evidence type="ECO:0000256" key="1">
    <source>
        <dbReference type="ARBA" id="ARBA00004861"/>
    </source>
</evidence>
<evidence type="ECO:0000256" key="6">
    <source>
        <dbReference type="ARBA" id="ARBA00049157"/>
    </source>
</evidence>
<dbReference type="STRING" id="1304284.L21TH_0654"/>
<evidence type="ECO:0000313" key="10">
    <source>
        <dbReference type="Proteomes" id="UP000013378"/>
    </source>
</evidence>
<dbReference type="FunFam" id="3.20.20.70:FF:000246">
    <property type="entry name" value="Orotidine 5'-phosphate decarboxylase"/>
    <property type="match status" value="1"/>
</dbReference>
<keyword evidence="3 7" id="KW-0210">Decarboxylase</keyword>
<comment type="catalytic activity">
    <reaction evidence="6 7">
        <text>orotidine 5'-phosphate + H(+) = UMP + CO2</text>
        <dbReference type="Rhea" id="RHEA:11596"/>
        <dbReference type="ChEBI" id="CHEBI:15378"/>
        <dbReference type="ChEBI" id="CHEBI:16526"/>
        <dbReference type="ChEBI" id="CHEBI:57538"/>
        <dbReference type="ChEBI" id="CHEBI:57865"/>
        <dbReference type="EC" id="4.1.1.23"/>
    </reaction>
</comment>
<dbReference type="eggNOG" id="COG0284">
    <property type="taxonomic scope" value="Bacteria"/>
</dbReference>
<dbReference type="EMBL" id="ARZA01000066">
    <property type="protein sequence ID" value="EOD01300.1"/>
    <property type="molecule type" value="Genomic_DNA"/>
</dbReference>
<dbReference type="PANTHER" id="PTHR43375:SF1">
    <property type="entry name" value="OROTIDINE 5'-PHOSPHATE DECARBOXYLASE"/>
    <property type="match status" value="1"/>
</dbReference>
<gene>
    <name evidence="7" type="primary">pyrF</name>
    <name evidence="9" type="ORF">L21TH_0654</name>
</gene>
<name>R1CG56_9FIRM</name>
<keyword evidence="4 7" id="KW-0665">Pyrimidine biosynthesis</keyword>
<dbReference type="NCBIfam" id="TIGR02127">
    <property type="entry name" value="pyrF_sub2"/>
    <property type="match status" value="1"/>
</dbReference>
<dbReference type="InterPro" id="IPR001754">
    <property type="entry name" value="OMPdeCOase_dom"/>
</dbReference>
<dbReference type="HAMAP" id="MF_01215">
    <property type="entry name" value="OMPdecase_type2"/>
    <property type="match status" value="1"/>
</dbReference>
<dbReference type="GO" id="GO:0044205">
    <property type="term" value="P:'de novo' UMP biosynthetic process"/>
    <property type="evidence" value="ECO:0007669"/>
    <property type="project" value="UniProtKB-UniRule"/>
</dbReference>
<proteinExistence type="inferred from homology"/>
<comment type="caution">
    <text evidence="9">The sequence shown here is derived from an EMBL/GenBank/DDBJ whole genome shotgun (WGS) entry which is preliminary data.</text>
</comment>
<dbReference type="PROSITE" id="PS00156">
    <property type="entry name" value="OMPDECASE"/>
    <property type="match status" value="1"/>
</dbReference>
<dbReference type="UniPathway" id="UPA00070">
    <property type="reaction ID" value="UER00120"/>
</dbReference>
<dbReference type="InterPro" id="IPR011995">
    <property type="entry name" value="OMPdecase_type-2"/>
</dbReference>
<evidence type="ECO:0000256" key="5">
    <source>
        <dbReference type="ARBA" id="ARBA00023239"/>
    </source>
</evidence>